<dbReference type="PANTHER" id="PTHR37323">
    <property type="entry name" value="GCN5-RELATED N-ACETYLTRANSFERASE"/>
    <property type="match status" value="1"/>
</dbReference>
<comment type="pathway">
    <text evidence="1">Lipid metabolism.</text>
</comment>
<proteinExistence type="inferred from homology"/>
<dbReference type="InterPro" id="IPR016181">
    <property type="entry name" value="Acyl_CoA_acyltransferase"/>
</dbReference>
<keyword evidence="4" id="KW-0443">Lipid metabolism</keyword>
<dbReference type="KEGG" id="haz:A9404_02780"/>
<evidence type="ECO:0000313" key="11">
    <source>
        <dbReference type="EMBL" id="ANJ68237.1"/>
    </source>
</evidence>
<evidence type="ECO:0000256" key="6">
    <source>
        <dbReference type="ARBA" id="ARBA00038095"/>
    </source>
</evidence>
<evidence type="ECO:0000256" key="1">
    <source>
        <dbReference type="ARBA" id="ARBA00005189"/>
    </source>
</evidence>
<evidence type="ECO:0000256" key="4">
    <source>
        <dbReference type="ARBA" id="ARBA00023098"/>
    </source>
</evidence>
<accession>A0A191ZK66</accession>
<dbReference type="EMBL" id="CP016027">
    <property type="protein sequence ID" value="ANJ68237.1"/>
    <property type="molecule type" value="Genomic_DNA"/>
</dbReference>
<keyword evidence="2" id="KW-0444">Lipid biosynthesis</keyword>
<organism evidence="11 12">
    <name type="scientific">Halothiobacillus diazotrophicus</name>
    <dbReference type="NCBI Taxonomy" id="1860122"/>
    <lineage>
        <taxon>Bacteria</taxon>
        <taxon>Pseudomonadati</taxon>
        <taxon>Pseudomonadota</taxon>
        <taxon>Gammaproteobacteria</taxon>
        <taxon>Chromatiales</taxon>
        <taxon>Halothiobacillaceae</taxon>
        <taxon>Halothiobacillus</taxon>
    </lineage>
</organism>
<dbReference type="SUPFAM" id="SSF55729">
    <property type="entry name" value="Acyl-CoA N-acyltransferases (Nat)"/>
    <property type="match status" value="1"/>
</dbReference>
<comment type="similarity">
    <text evidence="6">Belongs to the acetyltransferase family. OlsB subfamily.</text>
</comment>
<dbReference type="InterPro" id="IPR052351">
    <property type="entry name" value="Ornithine_N-alpha-AT"/>
</dbReference>
<gene>
    <name evidence="11" type="ORF">A9404_02780</name>
</gene>
<evidence type="ECO:0000256" key="8">
    <source>
        <dbReference type="ARBA" id="ARBA00039866"/>
    </source>
</evidence>
<dbReference type="STRING" id="1860122.A9404_02780"/>
<name>A0A191ZK66_9GAMM</name>
<evidence type="ECO:0000256" key="7">
    <source>
        <dbReference type="ARBA" id="ARBA00039058"/>
    </source>
</evidence>
<evidence type="ECO:0000256" key="5">
    <source>
        <dbReference type="ARBA" id="ARBA00023315"/>
    </source>
</evidence>
<dbReference type="GO" id="GO:0043810">
    <property type="term" value="F:ornithine-acyl [acyl carrier protein] N-acyltransferase activity"/>
    <property type="evidence" value="ECO:0007669"/>
    <property type="project" value="UniProtKB-EC"/>
</dbReference>
<dbReference type="EC" id="2.3.2.30" evidence="7"/>
<reference evidence="11 12" key="1">
    <citation type="submission" date="2016-06" db="EMBL/GenBank/DDBJ databases">
        <title>Insight into the functional genes involving in sulfur oxidation in Pearl River water.</title>
        <authorList>
            <person name="Luo J."/>
            <person name="Tan X."/>
            <person name="Lin W."/>
        </authorList>
    </citation>
    <scope>NUCLEOTIDE SEQUENCE [LARGE SCALE GENOMIC DNA]</scope>
    <source>
        <strain evidence="11 12">LS2</strain>
    </source>
</reference>
<dbReference type="AlphaFoldDB" id="A0A191ZK66"/>
<comment type="catalytic activity">
    <reaction evidence="10">
        <text>a (3R)-hydroxyacyl-[ACP] + L-ornithine = a lyso-ornithine lipid + holo-[ACP] + H(+)</text>
        <dbReference type="Rhea" id="RHEA:20633"/>
        <dbReference type="Rhea" id="RHEA-COMP:9685"/>
        <dbReference type="Rhea" id="RHEA-COMP:9945"/>
        <dbReference type="ChEBI" id="CHEBI:15378"/>
        <dbReference type="ChEBI" id="CHEBI:46911"/>
        <dbReference type="ChEBI" id="CHEBI:64479"/>
        <dbReference type="ChEBI" id="CHEBI:78827"/>
        <dbReference type="ChEBI" id="CHEBI:138482"/>
        <dbReference type="EC" id="2.3.2.30"/>
    </reaction>
    <physiologicalReaction direction="left-to-right" evidence="10">
        <dbReference type="Rhea" id="RHEA:20634"/>
    </physiologicalReaction>
</comment>
<protein>
    <recommendedName>
        <fullName evidence="8">L-ornithine N(alpha)-acyltransferase</fullName>
        <ecNumber evidence="7">2.3.2.30</ecNumber>
    </recommendedName>
</protein>
<keyword evidence="3" id="KW-0808">Transferase</keyword>
<evidence type="ECO:0000313" key="12">
    <source>
        <dbReference type="Proteomes" id="UP000078596"/>
    </source>
</evidence>
<evidence type="ECO:0000256" key="3">
    <source>
        <dbReference type="ARBA" id="ARBA00022679"/>
    </source>
</evidence>
<evidence type="ECO:0000256" key="2">
    <source>
        <dbReference type="ARBA" id="ARBA00022516"/>
    </source>
</evidence>
<comment type="function">
    <text evidence="9">Catalyzes the first step in the biosynthesis of ornithine lipids, which are phosphorus-free membrane lipids. Catalyzes the 3-hydroxyacyl-acyl carrier protein-dependent acylation of ornithine to form lyso-ornithine lipid (LOL).</text>
</comment>
<keyword evidence="12" id="KW-1185">Reference proteome</keyword>
<keyword evidence="5" id="KW-0012">Acyltransferase</keyword>
<dbReference type="Pfam" id="PF13444">
    <property type="entry name" value="Acetyltransf_5"/>
    <property type="match status" value="1"/>
</dbReference>
<evidence type="ECO:0000256" key="10">
    <source>
        <dbReference type="ARBA" id="ARBA00047785"/>
    </source>
</evidence>
<dbReference type="GO" id="GO:0006629">
    <property type="term" value="P:lipid metabolic process"/>
    <property type="evidence" value="ECO:0007669"/>
    <property type="project" value="UniProtKB-KW"/>
</dbReference>
<dbReference type="Gene3D" id="3.40.630.30">
    <property type="match status" value="1"/>
</dbReference>
<sequence length="262" mass="29178">MDGIDAGHRLQVGLAVTPDEIRATFALRHRVFVEELGAKIPPHAPKGIESDDLDAYCHHLVVHDLDTGDVVACTRILTDTQAKVAGGFYSANEFDLSAIEHIHGRVMEIGRTCVHPDYRNGATIGTLWTGLAQFMEINRFAYLMGCASISMNDGGLLARQILSQMSHKFALPTGLEITTKRGLPPLASNRLAQGDLKIPPLLKAYLRLGACMGSEAYWDEDFNTADVFIWLDRAKLQQRYLRHFVQRKDTPRSDRYLGRFAA</sequence>
<dbReference type="PANTHER" id="PTHR37323:SF1">
    <property type="entry name" value="L-ORNITHINE N(ALPHA)-ACYLTRANSFERASE"/>
    <property type="match status" value="1"/>
</dbReference>
<evidence type="ECO:0000256" key="9">
    <source>
        <dbReference type="ARBA" id="ARBA00045724"/>
    </source>
</evidence>
<dbReference type="Proteomes" id="UP000078596">
    <property type="component" value="Chromosome"/>
</dbReference>